<sequence>MTASRFLPAFAALVVLAQAPAAAAHDNDCIVPMADWQPREAVQALVEQQGLTVRRIKIDDGCYEVDARDATGLRVRMRLDPGSLQILRRGDDDDDDDHHRRRGDDHDDKDRSPHHDD</sequence>
<accession>D5AQE8</accession>
<dbReference type="RefSeq" id="WP_013068710.1">
    <property type="nucleotide sequence ID" value="NC_014034.1"/>
</dbReference>
<dbReference type="Pfam" id="PF13670">
    <property type="entry name" value="PepSY_2"/>
    <property type="match status" value="1"/>
</dbReference>
<evidence type="ECO:0000256" key="2">
    <source>
        <dbReference type="SAM" id="SignalP"/>
    </source>
</evidence>
<dbReference type="InterPro" id="IPR025711">
    <property type="entry name" value="PepSY"/>
</dbReference>
<evidence type="ECO:0000313" key="5">
    <source>
        <dbReference type="Proteomes" id="UP000002361"/>
    </source>
</evidence>
<reference evidence="4 5" key="2">
    <citation type="journal article" date="2010" name="J. Bacteriol.">
        <title>Complete genome sequence of the photosynthetic purple nonsulfur bacterium Rhodobacter capsulatus SB 1003.</title>
        <authorList>
            <person name="Strnad H."/>
            <person name="Lapidus A."/>
            <person name="Paces J."/>
            <person name="Ulbrich P."/>
            <person name="Vlcek C."/>
            <person name="Paces V."/>
            <person name="Haselkorn R."/>
        </authorList>
    </citation>
    <scope>NUCLEOTIDE SEQUENCE [LARGE SCALE GENOMIC DNA]</scope>
    <source>
        <strain evidence="5">ATCC BAA-309 / NBRC 16581 / SB1003</strain>
    </source>
</reference>
<gene>
    <name evidence="4" type="ordered locus">RCAP_rcc03010</name>
</gene>
<feature type="chain" id="PRO_5003069575" description="PepSY domain-containing protein" evidence="2">
    <location>
        <begin position="24"/>
        <end position="117"/>
    </location>
</feature>
<proteinExistence type="predicted"/>
<dbReference type="HOGENOM" id="CLU_147864_0_1_5"/>
<protein>
    <recommendedName>
        <fullName evidence="3">PepSY domain-containing protein</fullName>
    </recommendedName>
</protein>
<evidence type="ECO:0000259" key="3">
    <source>
        <dbReference type="Pfam" id="PF13670"/>
    </source>
</evidence>
<dbReference type="GeneID" id="31491805"/>
<dbReference type="eggNOG" id="COG5591">
    <property type="taxonomic scope" value="Bacteria"/>
</dbReference>
<feature type="compositionally biased region" description="Basic and acidic residues" evidence="1">
    <location>
        <begin position="102"/>
        <end position="117"/>
    </location>
</feature>
<evidence type="ECO:0000256" key="1">
    <source>
        <dbReference type="SAM" id="MobiDB-lite"/>
    </source>
</evidence>
<dbReference type="AlphaFoldDB" id="D5AQE8"/>
<dbReference type="STRING" id="272942.RCAP_rcc03010"/>
<organism evidence="4 5">
    <name type="scientific">Rhodobacter capsulatus (strain ATCC BAA-309 / NBRC 16581 / SB1003)</name>
    <dbReference type="NCBI Taxonomy" id="272942"/>
    <lineage>
        <taxon>Bacteria</taxon>
        <taxon>Pseudomonadati</taxon>
        <taxon>Pseudomonadota</taxon>
        <taxon>Alphaproteobacteria</taxon>
        <taxon>Rhodobacterales</taxon>
        <taxon>Rhodobacter group</taxon>
        <taxon>Rhodobacter</taxon>
    </lineage>
</organism>
<keyword evidence="5" id="KW-1185">Reference proteome</keyword>
<feature type="region of interest" description="Disordered" evidence="1">
    <location>
        <begin position="84"/>
        <end position="117"/>
    </location>
</feature>
<feature type="signal peptide" evidence="2">
    <location>
        <begin position="1"/>
        <end position="23"/>
    </location>
</feature>
<reference key="1">
    <citation type="submission" date="2008-12" db="EMBL/GenBank/DDBJ databases">
        <title>Complete genome sequence of Rhodobacter capsulatus SB1003.</title>
        <authorList>
            <person name="Strnad H."/>
            <person name="Lapidus A."/>
            <person name="Vlcek C."/>
            <person name="Ulbrich P."/>
            <person name="Paces J."/>
            <person name="Maltsev N."/>
            <person name="Kumar V."/>
            <person name="Kogan Y."/>
            <person name="Milgram A."/>
            <person name="Rebrekov D."/>
            <person name="Mazur M."/>
            <person name="Cox R."/>
            <person name="Kyrpides N."/>
            <person name="Kolar M."/>
            <person name="Sachova J."/>
            <person name="Ridl J."/>
            <person name="Ivanova N."/>
            <person name="Kapatral V."/>
            <person name="Los T."/>
            <person name="Lykidis A."/>
            <person name="Mikhailova N."/>
            <person name="Reznik G."/>
            <person name="Vasieva O."/>
            <person name="Fonstein M."/>
            <person name="Paces V."/>
            <person name="Haselkorn R."/>
        </authorList>
    </citation>
    <scope>NUCLEOTIDE SEQUENCE</scope>
    <source>
        <strain>SB1003</strain>
    </source>
</reference>
<dbReference type="EMBL" id="CP001312">
    <property type="protein sequence ID" value="ADE86737.1"/>
    <property type="molecule type" value="Genomic_DNA"/>
</dbReference>
<keyword evidence="2" id="KW-0732">Signal</keyword>
<dbReference type="Proteomes" id="UP000002361">
    <property type="component" value="Chromosome"/>
</dbReference>
<name>D5AQE8_RHOCB</name>
<feature type="domain" description="PepSY" evidence="3">
    <location>
        <begin position="10"/>
        <end position="89"/>
    </location>
</feature>
<dbReference type="KEGG" id="rcp:RCAP_rcc03010"/>
<evidence type="ECO:0000313" key="4">
    <source>
        <dbReference type="EMBL" id="ADE86737.1"/>
    </source>
</evidence>
<dbReference type="OrthoDB" id="7365433at2"/>